<evidence type="ECO:0000256" key="3">
    <source>
        <dbReference type="ARBA" id="ARBA00022989"/>
    </source>
</evidence>
<evidence type="ECO:0000256" key="6">
    <source>
        <dbReference type="SAM" id="MobiDB-lite"/>
    </source>
</evidence>
<dbReference type="Ensembl" id="ENSCCRT00015030493.1">
    <property type="protein sequence ID" value="ENSCCRP00015029462.1"/>
    <property type="gene ID" value="ENSCCRG00015012405.1"/>
</dbReference>
<sequence>MSHPNELPPQQAAAPDLEVISQQVEDEGQCMAPVQLVGFTYRDLPLAALDLSLAGSQLLSNLDEEDNQEGSNWLKPCCGRRAALWQVCLLSAGFNCFLVACVILVVLLLTVELLIDTKLLQFNNAFQFACIIHWISLVILSVFFTETVFRIVVLGIWDYIENKVEVFDGAVIVLSLAPMVASTVANGPSSPWDAISLIITLRIWRVKRIIDAYVLQVKVEMELEIQQYEKTKAVREEQLERLTQICQEQAVSDELTLHSQTFTSPKKHKKCISCASDTHLDTEERRRMPEGSYPKSVVQDDMNNYISQYYSEPSSDIGVPDPGARVITTAAIDVHLPTNPNQLPPSLVSADGPGSGQERTGSSVSEASSTTMSRYSCSFTARQHSVSSHTLASTTDCSSTVREASTSDYSGQRCCPPPYCSPLTLGTQPGVHDPSAVVKELLSSLSEDSCLAQKGRVDPVNLKLPSPAGSVKASPELQHRVNIYNKRNQESLGVFQTKPLIHLQGNEPSLEEKYRLMEPADTPLSHIPDT</sequence>
<dbReference type="PANTHER" id="PTHR46842">
    <property type="entry name" value="TRANSMEMBRANE PROTEIN 266"/>
    <property type="match status" value="1"/>
</dbReference>
<feature type="transmembrane region" description="Helical" evidence="7">
    <location>
        <begin position="166"/>
        <end position="185"/>
    </location>
</feature>
<evidence type="ECO:0000256" key="2">
    <source>
        <dbReference type="ARBA" id="ARBA00022692"/>
    </source>
</evidence>
<proteinExistence type="predicted"/>
<dbReference type="InterPro" id="IPR027359">
    <property type="entry name" value="Volt_channel_dom_sf"/>
</dbReference>
<dbReference type="Gene3D" id="1.20.120.350">
    <property type="entry name" value="Voltage-gated potassium channels. Chain C"/>
    <property type="match status" value="1"/>
</dbReference>
<feature type="region of interest" description="Disordered" evidence="6">
    <location>
        <begin position="336"/>
        <end position="368"/>
    </location>
</feature>
<evidence type="ECO:0000256" key="1">
    <source>
        <dbReference type="ARBA" id="ARBA00004141"/>
    </source>
</evidence>
<feature type="transmembrane region" description="Helical" evidence="7">
    <location>
        <begin position="83"/>
        <end position="111"/>
    </location>
</feature>
<comment type="subcellular location">
    <subcellularLocation>
        <location evidence="1">Membrane</location>
        <topology evidence="1">Multi-pass membrane protein</topology>
    </subcellularLocation>
</comment>
<accession>A0A8C1U0V8</accession>
<dbReference type="GO" id="GO:0030425">
    <property type="term" value="C:dendrite"/>
    <property type="evidence" value="ECO:0007669"/>
    <property type="project" value="TreeGrafter"/>
</dbReference>
<organism evidence="8 9">
    <name type="scientific">Cyprinus carpio</name>
    <name type="common">Common carp</name>
    <dbReference type="NCBI Taxonomy" id="7962"/>
    <lineage>
        <taxon>Eukaryota</taxon>
        <taxon>Metazoa</taxon>
        <taxon>Chordata</taxon>
        <taxon>Craniata</taxon>
        <taxon>Vertebrata</taxon>
        <taxon>Euteleostomi</taxon>
        <taxon>Actinopterygii</taxon>
        <taxon>Neopterygii</taxon>
        <taxon>Teleostei</taxon>
        <taxon>Ostariophysi</taxon>
        <taxon>Cypriniformes</taxon>
        <taxon>Cyprinidae</taxon>
        <taxon>Cyprininae</taxon>
        <taxon>Cyprinus</taxon>
    </lineage>
</organism>
<reference evidence="8" key="1">
    <citation type="submission" date="2025-08" db="UniProtKB">
        <authorList>
            <consortium name="Ensembl"/>
        </authorList>
    </citation>
    <scope>IDENTIFICATION</scope>
</reference>
<keyword evidence="3 7" id="KW-1133">Transmembrane helix</keyword>
<dbReference type="GO" id="GO:0005886">
    <property type="term" value="C:plasma membrane"/>
    <property type="evidence" value="ECO:0007669"/>
    <property type="project" value="InterPro"/>
</dbReference>
<protein>
    <submittedName>
        <fullName evidence="8">Transmembrane protein 266</fullName>
    </submittedName>
</protein>
<dbReference type="InterPro" id="IPR042857">
    <property type="entry name" value="TMEM266"/>
</dbReference>
<feature type="transmembrane region" description="Helical" evidence="7">
    <location>
        <begin position="131"/>
        <end position="154"/>
    </location>
</feature>
<evidence type="ECO:0000256" key="5">
    <source>
        <dbReference type="SAM" id="Coils"/>
    </source>
</evidence>
<name>A0A8C1U0V8_CYPCA</name>
<dbReference type="PANTHER" id="PTHR46842:SF1">
    <property type="entry name" value="TRANSMEMBRANE PROTEIN 266"/>
    <property type="match status" value="1"/>
</dbReference>
<evidence type="ECO:0000256" key="7">
    <source>
        <dbReference type="SAM" id="Phobius"/>
    </source>
</evidence>
<dbReference type="AlphaFoldDB" id="A0A8C1U0V8"/>
<evidence type="ECO:0000313" key="9">
    <source>
        <dbReference type="Proteomes" id="UP000694700"/>
    </source>
</evidence>
<dbReference type="GO" id="GO:0022832">
    <property type="term" value="F:voltage-gated channel activity"/>
    <property type="evidence" value="ECO:0007669"/>
    <property type="project" value="InterPro"/>
</dbReference>
<evidence type="ECO:0000256" key="4">
    <source>
        <dbReference type="ARBA" id="ARBA00023136"/>
    </source>
</evidence>
<feature type="coiled-coil region" evidence="5">
    <location>
        <begin position="218"/>
        <end position="245"/>
    </location>
</feature>
<evidence type="ECO:0000313" key="8">
    <source>
        <dbReference type="Ensembl" id="ENSCCRP00015029462.1"/>
    </source>
</evidence>
<keyword evidence="5" id="KW-0175">Coiled coil</keyword>
<keyword evidence="2 7" id="KW-0812">Transmembrane</keyword>
<dbReference type="SUPFAM" id="SSF81324">
    <property type="entry name" value="Voltage-gated potassium channels"/>
    <property type="match status" value="1"/>
</dbReference>
<dbReference type="Proteomes" id="UP000694700">
    <property type="component" value="Unplaced"/>
</dbReference>
<keyword evidence="4 7" id="KW-0472">Membrane</keyword>